<organism evidence="2 3">
    <name type="scientific">Achaetomium macrosporum</name>
    <dbReference type="NCBI Taxonomy" id="79813"/>
    <lineage>
        <taxon>Eukaryota</taxon>
        <taxon>Fungi</taxon>
        <taxon>Dikarya</taxon>
        <taxon>Ascomycota</taxon>
        <taxon>Pezizomycotina</taxon>
        <taxon>Sordariomycetes</taxon>
        <taxon>Sordariomycetidae</taxon>
        <taxon>Sordariales</taxon>
        <taxon>Chaetomiaceae</taxon>
        <taxon>Achaetomium</taxon>
    </lineage>
</organism>
<dbReference type="AlphaFoldDB" id="A0AAN7CEZ7"/>
<feature type="compositionally biased region" description="Polar residues" evidence="1">
    <location>
        <begin position="389"/>
        <end position="403"/>
    </location>
</feature>
<feature type="region of interest" description="Disordered" evidence="1">
    <location>
        <begin position="228"/>
        <end position="413"/>
    </location>
</feature>
<comment type="caution">
    <text evidence="2">The sequence shown here is derived from an EMBL/GenBank/DDBJ whole genome shotgun (WGS) entry which is preliminary data.</text>
</comment>
<gene>
    <name evidence="2" type="ORF">C8A03DRAFT_31756</name>
</gene>
<evidence type="ECO:0000256" key="1">
    <source>
        <dbReference type="SAM" id="MobiDB-lite"/>
    </source>
</evidence>
<evidence type="ECO:0000313" key="2">
    <source>
        <dbReference type="EMBL" id="KAK4240102.1"/>
    </source>
</evidence>
<feature type="non-terminal residue" evidence="2">
    <location>
        <position position="454"/>
    </location>
</feature>
<name>A0AAN7CEZ7_9PEZI</name>
<dbReference type="Proteomes" id="UP001303760">
    <property type="component" value="Unassembled WGS sequence"/>
</dbReference>
<evidence type="ECO:0000313" key="3">
    <source>
        <dbReference type="Proteomes" id="UP001303760"/>
    </source>
</evidence>
<feature type="compositionally biased region" description="Basic and acidic residues" evidence="1">
    <location>
        <begin position="281"/>
        <end position="298"/>
    </location>
</feature>
<feature type="compositionally biased region" description="Polar residues" evidence="1">
    <location>
        <begin position="197"/>
        <end position="213"/>
    </location>
</feature>
<feature type="compositionally biased region" description="Basic and acidic residues" evidence="1">
    <location>
        <begin position="336"/>
        <end position="345"/>
    </location>
</feature>
<feature type="region of interest" description="Disordered" evidence="1">
    <location>
        <begin position="194"/>
        <end position="213"/>
    </location>
</feature>
<keyword evidence="3" id="KW-1185">Reference proteome</keyword>
<dbReference type="EMBL" id="MU860047">
    <property type="protein sequence ID" value="KAK4240102.1"/>
    <property type="molecule type" value="Genomic_DNA"/>
</dbReference>
<reference evidence="2" key="2">
    <citation type="submission" date="2023-05" db="EMBL/GenBank/DDBJ databases">
        <authorList>
            <consortium name="Lawrence Berkeley National Laboratory"/>
            <person name="Steindorff A."/>
            <person name="Hensen N."/>
            <person name="Bonometti L."/>
            <person name="Westerberg I."/>
            <person name="Brannstrom I.O."/>
            <person name="Guillou S."/>
            <person name="Cros-Aarteil S."/>
            <person name="Calhoun S."/>
            <person name="Haridas S."/>
            <person name="Kuo A."/>
            <person name="Mondo S."/>
            <person name="Pangilinan J."/>
            <person name="Riley R."/>
            <person name="Labutti K."/>
            <person name="Andreopoulos B."/>
            <person name="Lipzen A."/>
            <person name="Chen C."/>
            <person name="Yanf M."/>
            <person name="Daum C."/>
            <person name="Ng V."/>
            <person name="Clum A."/>
            <person name="Ohm R."/>
            <person name="Martin F."/>
            <person name="Silar P."/>
            <person name="Natvig D."/>
            <person name="Lalanne C."/>
            <person name="Gautier V."/>
            <person name="Ament-Velasquez S.L."/>
            <person name="Kruys A."/>
            <person name="Hutchinson M.I."/>
            <person name="Powell A.J."/>
            <person name="Barry K."/>
            <person name="Miller A.N."/>
            <person name="Grigoriev I.V."/>
            <person name="Debuchy R."/>
            <person name="Gladieux P."/>
            <person name="Thoren M.H."/>
            <person name="Johannesson H."/>
        </authorList>
    </citation>
    <scope>NUCLEOTIDE SEQUENCE</scope>
    <source>
        <strain evidence="2">CBS 532.94</strain>
    </source>
</reference>
<reference evidence="2" key="1">
    <citation type="journal article" date="2023" name="Mol. Phylogenet. Evol.">
        <title>Genome-scale phylogeny and comparative genomics of the fungal order Sordariales.</title>
        <authorList>
            <person name="Hensen N."/>
            <person name="Bonometti L."/>
            <person name="Westerberg I."/>
            <person name="Brannstrom I.O."/>
            <person name="Guillou S."/>
            <person name="Cros-Aarteil S."/>
            <person name="Calhoun S."/>
            <person name="Haridas S."/>
            <person name="Kuo A."/>
            <person name="Mondo S."/>
            <person name="Pangilinan J."/>
            <person name="Riley R."/>
            <person name="LaButti K."/>
            <person name="Andreopoulos B."/>
            <person name="Lipzen A."/>
            <person name="Chen C."/>
            <person name="Yan M."/>
            <person name="Daum C."/>
            <person name="Ng V."/>
            <person name="Clum A."/>
            <person name="Steindorff A."/>
            <person name="Ohm R.A."/>
            <person name="Martin F."/>
            <person name="Silar P."/>
            <person name="Natvig D.O."/>
            <person name="Lalanne C."/>
            <person name="Gautier V."/>
            <person name="Ament-Velasquez S.L."/>
            <person name="Kruys A."/>
            <person name="Hutchinson M.I."/>
            <person name="Powell A.J."/>
            <person name="Barry K."/>
            <person name="Miller A.N."/>
            <person name="Grigoriev I.V."/>
            <person name="Debuchy R."/>
            <person name="Gladieux P."/>
            <person name="Hiltunen Thoren M."/>
            <person name="Johannesson H."/>
        </authorList>
    </citation>
    <scope>NUCLEOTIDE SEQUENCE</scope>
    <source>
        <strain evidence="2">CBS 532.94</strain>
    </source>
</reference>
<feature type="compositionally biased region" description="Polar residues" evidence="1">
    <location>
        <begin position="242"/>
        <end position="254"/>
    </location>
</feature>
<feature type="compositionally biased region" description="Polar residues" evidence="1">
    <location>
        <begin position="358"/>
        <end position="367"/>
    </location>
</feature>
<proteinExistence type="predicted"/>
<protein>
    <submittedName>
        <fullName evidence="2">Uncharacterized protein</fullName>
    </submittedName>
</protein>
<accession>A0AAN7CEZ7</accession>
<sequence>MCYVTRNIYTVCAHSRVGELIECKEQVARNDRYHGGGCWANFQLSFWSCRPAEKLSLEYSFCGYCRDHYRGYDTNKAEAILNYWAFKNRRGYCFSVSPSLIPAECVFRRPAACDLADAKQPRCELIALDKALPRRPFETPAKWLQRLEGVRTLTLKLAEEHQEVDDDNSVIRMQPRITSPMPIDPYARVLSPVPELSESQTTPHESQGTTRVSPQVHLATLQKLCGEVPPEFPATESEDVPGSTSDNPQQQTTALRVPESSPLGHEVSQDTGPTTPGYHHRQSDLKQDLTKSERRNQESADSEEIASPEKGPVVTAAAGAVQKTDDNLTSISLGERSAEQPEHPHGIPVDQEEEEPPNLTSHFSWDSSIVDPTEAASTTIEKQEKSSGVVEQSNEPNMTSCFSVSDIDPDDAADIVSPGPVSPVSEVFSLAEDAETRWFVAGDGKLSPVEGEQQ</sequence>